<protein>
    <submittedName>
        <fullName evidence="2">SMI1/KNR4 family protein</fullName>
    </submittedName>
</protein>
<dbReference type="InterPro" id="IPR018958">
    <property type="entry name" value="Knr4/Smi1-like_dom"/>
</dbReference>
<comment type="caution">
    <text evidence="2">The sequence shown here is derived from an EMBL/GenBank/DDBJ whole genome shotgun (WGS) entry which is preliminary data.</text>
</comment>
<dbReference type="Gene3D" id="3.40.1580.10">
    <property type="entry name" value="SMI1/KNR4-like"/>
    <property type="match status" value="1"/>
</dbReference>
<evidence type="ECO:0000313" key="2">
    <source>
        <dbReference type="EMBL" id="MCF2217924.1"/>
    </source>
</evidence>
<dbReference type="InterPro" id="IPR037883">
    <property type="entry name" value="Knr4/Smi1-like_sf"/>
</dbReference>
<dbReference type="Proteomes" id="UP001430374">
    <property type="component" value="Unassembled WGS sequence"/>
</dbReference>
<dbReference type="EMBL" id="JACSGT010000001">
    <property type="protein sequence ID" value="MCF2217924.1"/>
    <property type="molecule type" value="Genomic_DNA"/>
</dbReference>
<keyword evidence="3" id="KW-1185">Reference proteome</keyword>
<accession>A0ABS9C054</accession>
<sequence>MDSNEQISLLKKHFINEGIYEFTPVNELKIIEFENNNDVLIPSDLKQYFTLINGSGDVPLDNLYEFYNIKRFNKIFDEFKDWEGIPDYSQLDYKKFDNVFVFGNYEFNFYSFGIELFKSHKFTNRVFIFCGGEYRIIADSFYSFIDVYLNHPDEIFI</sequence>
<reference evidence="2" key="1">
    <citation type="submission" date="2021-08" db="EMBL/GenBank/DDBJ databases">
        <title>Complete genome sequence of Chryseobacterium sp strain PS-8.</title>
        <authorList>
            <person name="Das S.K."/>
        </authorList>
    </citation>
    <scope>NUCLEOTIDE SEQUENCE</scope>
    <source>
        <strain evidence="2">PS-8</strain>
    </source>
</reference>
<evidence type="ECO:0000313" key="3">
    <source>
        <dbReference type="Proteomes" id="UP001430374"/>
    </source>
</evidence>
<feature type="domain" description="Knr4/Smi1-like" evidence="1">
    <location>
        <begin position="24"/>
        <end position="146"/>
    </location>
</feature>
<dbReference type="RefSeq" id="WP_235129776.1">
    <property type="nucleotide sequence ID" value="NZ_JACSGT010000001.1"/>
</dbReference>
<dbReference type="SUPFAM" id="SSF160631">
    <property type="entry name" value="SMI1/KNR4-like"/>
    <property type="match status" value="1"/>
</dbReference>
<proteinExistence type="predicted"/>
<gene>
    <name evidence="2" type="ORF">H9Q08_01225</name>
</gene>
<organism evidence="2 3">
    <name type="scientific">Chryseobacterium indicum</name>
    <dbReference type="NCBI Taxonomy" id="2766954"/>
    <lineage>
        <taxon>Bacteria</taxon>
        <taxon>Pseudomonadati</taxon>
        <taxon>Bacteroidota</taxon>
        <taxon>Flavobacteriia</taxon>
        <taxon>Flavobacteriales</taxon>
        <taxon>Weeksellaceae</taxon>
        <taxon>Chryseobacterium group</taxon>
        <taxon>Chryseobacterium</taxon>
    </lineage>
</organism>
<evidence type="ECO:0000259" key="1">
    <source>
        <dbReference type="Pfam" id="PF09346"/>
    </source>
</evidence>
<name>A0ABS9C054_9FLAO</name>
<dbReference type="Pfam" id="PF09346">
    <property type="entry name" value="SMI1_KNR4"/>
    <property type="match status" value="1"/>
</dbReference>